<reference evidence="1" key="1">
    <citation type="journal article" date="2015" name="Nature">
        <title>Complex archaea that bridge the gap between prokaryotes and eukaryotes.</title>
        <authorList>
            <person name="Spang A."/>
            <person name="Saw J.H."/>
            <person name="Jorgensen S.L."/>
            <person name="Zaremba-Niedzwiedzka K."/>
            <person name="Martijn J."/>
            <person name="Lind A.E."/>
            <person name="van Eijk R."/>
            <person name="Schleper C."/>
            <person name="Guy L."/>
            <person name="Ettema T.J."/>
        </authorList>
    </citation>
    <scope>NUCLEOTIDE SEQUENCE</scope>
</reference>
<sequence length="158" mass="17738">MKSKKMKFSITLLLLMITLGACEKNSDNDSFDPCQIEPFPTDPNIVESGISVRPINESDRKGYLITGTFSNNSDENIRGTPNFVLNLNGEIKTYGNNTSNKSACTTIDAKSSCDFETFYRVTEDDVKIDLNVNLRCFYYLPQFYLGPNANSIKIGLNY</sequence>
<dbReference type="PROSITE" id="PS51257">
    <property type="entry name" value="PROKAR_LIPOPROTEIN"/>
    <property type="match status" value="1"/>
</dbReference>
<protein>
    <recommendedName>
        <fullName evidence="2">Lipoprotein</fullName>
    </recommendedName>
</protein>
<comment type="caution">
    <text evidence="1">The sequence shown here is derived from an EMBL/GenBank/DDBJ whole genome shotgun (WGS) entry which is preliminary data.</text>
</comment>
<dbReference type="AlphaFoldDB" id="A0A0F9MHJ6"/>
<name>A0A0F9MHJ6_9ZZZZ</name>
<evidence type="ECO:0008006" key="2">
    <source>
        <dbReference type="Google" id="ProtNLM"/>
    </source>
</evidence>
<evidence type="ECO:0000313" key="1">
    <source>
        <dbReference type="EMBL" id="KKM76145.1"/>
    </source>
</evidence>
<proteinExistence type="predicted"/>
<dbReference type="EMBL" id="LAZR01008858">
    <property type="protein sequence ID" value="KKM76145.1"/>
    <property type="molecule type" value="Genomic_DNA"/>
</dbReference>
<organism evidence="1">
    <name type="scientific">marine sediment metagenome</name>
    <dbReference type="NCBI Taxonomy" id="412755"/>
    <lineage>
        <taxon>unclassified sequences</taxon>
        <taxon>metagenomes</taxon>
        <taxon>ecological metagenomes</taxon>
    </lineage>
</organism>
<gene>
    <name evidence="1" type="ORF">LCGC14_1383110</name>
</gene>
<accession>A0A0F9MHJ6</accession>